<organism evidence="1">
    <name type="scientific">metagenome</name>
    <dbReference type="NCBI Taxonomy" id="256318"/>
    <lineage>
        <taxon>unclassified sequences</taxon>
        <taxon>metagenomes</taxon>
    </lineage>
</organism>
<protein>
    <submittedName>
        <fullName evidence="1">Uncharacterized protein</fullName>
    </submittedName>
</protein>
<gene>
    <name evidence="1" type="ORF">DF3PB_3890005</name>
</gene>
<name>A0A380TFT9_9ZZZZ</name>
<proteinExistence type="predicted"/>
<reference evidence="1" key="1">
    <citation type="submission" date="2018-07" db="EMBL/GenBank/DDBJ databases">
        <authorList>
            <person name="Quirk P.G."/>
            <person name="Krulwich T.A."/>
        </authorList>
    </citation>
    <scope>NUCLEOTIDE SEQUENCE</scope>
</reference>
<accession>A0A380TFT9</accession>
<dbReference type="EMBL" id="UIDG01000322">
    <property type="protein sequence ID" value="SUS07156.1"/>
    <property type="molecule type" value="Genomic_DNA"/>
</dbReference>
<sequence>MLHVGLRRVDPDPTVRTVQITRGSASGSLSTD</sequence>
<dbReference type="AlphaFoldDB" id="A0A380TFT9"/>
<evidence type="ECO:0000313" key="1">
    <source>
        <dbReference type="EMBL" id="SUS07156.1"/>
    </source>
</evidence>